<dbReference type="AlphaFoldDB" id="A0AAE7A125"/>
<accession>A0AAE7A125</accession>
<gene>
    <name evidence="1" type="ORF">HGP31_13295</name>
</gene>
<dbReference type="SUPFAM" id="SSF53955">
    <property type="entry name" value="Lysozyme-like"/>
    <property type="match status" value="1"/>
</dbReference>
<sequence length="551" mass="62639">MIGHLGLYQDCDADQPEQKLHLETFSGDDVEAFIEASRAWAQHLPEKDRTWLKLAKGTPVVAPEGHTAAQMQMASDSSPRSAADLLIPKKLLDDLPADRKIQVPANPTRKARTWYHLENLLHDADNNLLDGWVCEEIGVTPWVSPWAWEGYDVIIDYSRPKHLMASFLSAIDSFSDAHRERYRPFAEKDDKGPMKNRLYEIIDRNRDGKMTATELQAALELPAHAQSISQMILYKESEWFQQPKIWDALDELLGHSGSTPHLNWLAEKQRIAELGWWRDVAEKVGLPSWGSAYHFHPVGLMGSFSGDRFKFSLETMKSIYPKLGEDRNGDLQKIADELNANLDFFKLNTPLRRAHFFAQIKQETGEALSIDESFAYKSSTLIDLFSYFRNNPEEARRYGYKIKTGKIKENGVSMGRADYEAIANGAYGGRTELGSRGISSGDGWRYRGRGLKQLTGLHNYTLFQRWHTKHSAQWPNDYADFVVNPDLLLEVKYAVRSAASFWLNNELYKIADKGSALEVVDSITTVVNKHTASHPDRRGHFVDLLKKGNLN</sequence>
<protein>
    <recommendedName>
        <fullName evidence="3">EF-hand domain-containing protein</fullName>
    </recommendedName>
</protein>
<dbReference type="KEGG" id="pum:HGP31_13295"/>
<dbReference type="EMBL" id="CP051487">
    <property type="protein sequence ID" value="QJC82488.1"/>
    <property type="molecule type" value="Genomic_DNA"/>
</dbReference>
<dbReference type="InterPro" id="IPR018247">
    <property type="entry name" value="EF_Hand_1_Ca_BS"/>
</dbReference>
<evidence type="ECO:0000313" key="2">
    <source>
        <dbReference type="Proteomes" id="UP000501367"/>
    </source>
</evidence>
<dbReference type="InterPro" id="IPR023346">
    <property type="entry name" value="Lysozyme-like_dom_sf"/>
</dbReference>
<proteinExistence type="predicted"/>
<organism evidence="1 2">
    <name type="scientific">Pseudomonas umsongensis</name>
    <dbReference type="NCBI Taxonomy" id="198618"/>
    <lineage>
        <taxon>Bacteria</taxon>
        <taxon>Pseudomonadati</taxon>
        <taxon>Pseudomonadota</taxon>
        <taxon>Gammaproteobacteria</taxon>
        <taxon>Pseudomonadales</taxon>
        <taxon>Pseudomonadaceae</taxon>
        <taxon>Pseudomonas</taxon>
    </lineage>
</organism>
<name>A0AAE7A125_9PSED</name>
<dbReference type="Gene3D" id="1.10.530.10">
    <property type="match status" value="1"/>
</dbReference>
<evidence type="ECO:0000313" key="1">
    <source>
        <dbReference type="EMBL" id="QJC82488.1"/>
    </source>
</evidence>
<dbReference type="Proteomes" id="UP000501367">
    <property type="component" value="Chromosome"/>
</dbReference>
<evidence type="ECO:0008006" key="3">
    <source>
        <dbReference type="Google" id="ProtNLM"/>
    </source>
</evidence>
<dbReference type="PROSITE" id="PS00018">
    <property type="entry name" value="EF_HAND_1"/>
    <property type="match status" value="1"/>
</dbReference>
<reference evidence="1 2" key="1">
    <citation type="submission" date="2020-04" db="EMBL/GenBank/DDBJ databases">
        <authorList>
            <person name="Yao Y."/>
            <person name="He Z."/>
        </authorList>
    </citation>
    <scope>NUCLEOTIDE SEQUENCE [LARGE SCALE GENOMIC DNA]</scope>
    <source>
        <strain evidence="1 2">CY-1</strain>
    </source>
</reference>